<dbReference type="AlphaFoldDB" id="A0A9D1J551"/>
<evidence type="ECO:0000256" key="2">
    <source>
        <dbReference type="ARBA" id="ARBA00023125"/>
    </source>
</evidence>
<evidence type="ECO:0000256" key="1">
    <source>
        <dbReference type="ARBA" id="ARBA00023015"/>
    </source>
</evidence>
<dbReference type="InterPro" id="IPR020449">
    <property type="entry name" value="Tscrpt_reg_AraC-type_HTH"/>
</dbReference>
<protein>
    <submittedName>
        <fullName evidence="6">Helix-turn-helix transcriptional regulator</fullName>
    </submittedName>
</protein>
<dbReference type="InterPro" id="IPR053142">
    <property type="entry name" value="PchR_regulatory_protein"/>
</dbReference>
<evidence type="ECO:0000259" key="5">
    <source>
        <dbReference type="PROSITE" id="PS01124"/>
    </source>
</evidence>
<evidence type="ECO:0000256" key="3">
    <source>
        <dbReference type="ARBA" id="ARBA00023163"/>
    </source>
</evidence>
<dbReference type="Proteomes" id="UP000824241">
    <property type="component" value="Unassembled WGS sequence"/>
</dbReference>
<keyword evidence="3" id="KW-0804">Transcription</keyword>
<dbReference type="GO" id="GO:0043565">
    <property type="term" value="F:sequence-specific DNA binding"/>
    <property type="evidence" value="ECO:0007669"/>
    <property type="project" value="InterPro"/>
</dbReference>
<dbReference type="Gene3D" id="1.10.10.60">
    <property type="entry name" value="Homeodomain-like"/>
    <property type="match status" value="2"/>
</dbReference>
<keyword evidence="2" id="KW-0238">DNA-binding</keyword>
<sequence>MAEGYRPQFRQTARIREIGRYLETHPGEPVTLPQLSRRFGVPVTTMKRCFEAVYGMPVSRYLRRVRIRRAAALLRSTDDTVLSVAGQVGYSNGSKFAAAFKAEMGVNPSEYRRTEEPEPADFQKAGD</sequence>
<dbReference type="PRINTS" id="PR00032">
    <property type="entry name" value="HTHARAC"/>
</dbReference>
<proteinExistence type="predicted"/>
<dbReference type="EMBL" id="DVHA01000245">
    <property type="protein sequence ID" value="HIR61416.1"/>
    <property type="molecule type" value="Genomic_DNA"/>
</dbReference>
<evidence type="ECO:0000313" key="7">
    <source>
        <dbReference type="Proteomes" id="UP000824241"/>
    </source>
</evidence>
<dbReference type="SMART" id="SM00342">
    <property type="entry name" value="HTH_ARAC"/>
    <property type="match status" value="1"/>
</dbReference>
<dbReference type="PANTHER" id="PTHR47893:SF1">
    <property type="entry name" value="REGULATORY PROTEIN PCHR"/>
    <property type="match status" value="1"/>
</dbReference>
<dbReference type="PANTHER" id="PTHR47893">
    <property type="entry name" value="REGULATORY PROTEIN PCHR"/>
    <property type="match status" value="1"/>
</dbReference>
<name>A0A9D1J551_9FIRM</name>
<dbReference type="SUPFAM" id="SSF46689">
    <property type="entry name" value="Homeodomain-like"/>
    <property type="match status" value="2"/>
</dbReference>
<accession>A0A9D1J551</accession>
<organism evidence="6 7">
    <name type="scientific">Candidatus Faecivivens stercoravium</name>
    <dbReference type="NCBI Taxonomy" id="2840803"/>
    <lineage>
        <taxon>Bacteria</taxon>
        <taxon>Bacillati</taxon>
        <taxon>Bacillota</taxon>
        <taxon>Clostridia</taxon>
        <taxon>Eubacteriales</taxon>
        <taxon>Oscillospiraceae</taxon>
        <taxon>Oscillospiraceae incertae sedis</taxon>
        <taxon>Candidatus Faecivivens</taxon>
    </lineage>
</organism>
<feature type="region of interest" description="Disordered" evidence="4">
    <location>
        <begin position="107"/>
        <end position="127"/>
    </location>
</feature>
<keyword evidence="1" id="KW-0805">Transcription regulation</keyword>
<dbReference type="Pfam" id="PF12833">
    <property type="entry name" value="HTH_18"/>
    <property type="match status" value="1"/>
</dbReference>
<dbReference type="GO" id="GO:0003700">
    <property type="term" value="F:DNA-binding transcription factor activity"/>
    <property type="evidence" value="ECO:0007669"/>
    <property type="project" value="InterPro"/>
</dbReference>
<dbReference type="InterPro" id="IPR009057">
    <property type="entry name" value="Homeodomain-like_sf"/>
</dbReference>
<dbReference type="PROSITE" id="PS01124">
    <property type="entry name" value="HTH_ARAC_FAMILY_2"/>
    <property type="match status" value="1"/>
</dbReference>
<dbReference type="InterPro" id="IPR018060">
    <property type="entry name" value="HTH_AraC"/>
</dbReference>
<comment type="caution">
    <text evidence="6">The sequence shown here is derived from an EMBL/GenBank/DDBJ whole genome shotgun (WGS) entry which is preliminary data.</text>
</comment>
<gene>
    <name evidence="6" type="ORF">IAB37_07590</name>
</gene>
<evidence type="ECO:0000313" key="6">
    <source>
        <dbReference type="EMBL" id="HIR61416.1"/>
    </source>
</evidence>
<evidence type="ECO:0000256" key="4">
    <source>
        <dbReference type="SAM" id="MobiDB-lite"/>
    </source>
</evidence>
<reference evidence="6" key="1">
    <citation type="submission" date="2020-10" db="EMBL/GenBank/DDBJ databases">
        <authorList>
            <person name="Gilroy R."/>
        </authorList>
    </citation>
    <scope>NUCLEOTIDE SEQUENCE</scope>
    <source>
        <strain evidence="6">CHK189-12415</strain>
    </source>
</reference>
<feature type="domain" description="HTH araC/xylS-type" evidence="5">
    <location>
        <begin position="16"/>
        <end position="114"/>
    </location>
</feature>
<reference evidence="6" key="2">
    <citation type="journal article" date="2021" name="PeerJ">
        <title>Extensive microbial diversity within the chicken gut microbiome revealed by metagenomics and culture.</title>
        <authorList>
            <person name="Gilroy R."/>
            <person name="Ravi A."/>
            <person name="Getino M."/>
            <person name="Pursley I."/>
            <person name="Horton D.L."/>
            <person name="Alikhan N.F."/>
            <person name="Baker D."/>
            <person name="Gharbi K."/>
            <person name="Hall N."/>
            <person name="Watson M."/>
            <person name="Adriaenssens E.M."/>
            <person name="Foster-Nyarko E."/>
            <person name="Jarju S."/>
            <person name="Secka A."/>
            <person name="Antonio M."/>
            <person name="Oren A."/>
            <person name="Chaudhuri R.R."/>
            <person name="La Ragione R."/>
            <person name="Hildebrand F."/>
            <person name="Pallen M.J."/>
        </authorList>
    </citation>
    <scope>NUCLEOTIDE SEQUENCE</scope>
    <source>
        <strain evidence="6">CHK189-12415</strain>
    </source>
</reference>